<feature type="region of interest" description="Disordered" evidence="1">
    <location>
        <begin position="138"/>
        <end position="157"/>
    </location>
</feature>
<dbReference type="EMBL" id="LNSV01000010">
    <property type="protein sequence ID" value="KUH39620.1"/>
    <property type="molecule type" value="Genomic_DNA"/>
</dbReference>
<dbReference type="OrthoDB" id="2679623at2"/>
<dbReference type="Gene3D" id="1.10.260.40">
    <property type="entry name" value="lambda repressor-like DNA-binding domains"/>
    <property type="match status" value="1"/>
</dbReference>
<feature type="domain" description="HTH cro/C1-type" evidence="2">
    <location>
        <begin position="47"/>
        <end position="82"/>
    </location>
</feature>
<dbReference type="Proteomes" id="UP000054011">
    <property type="component" value="Unassembled WGS sequence"/>
</dbReference>
<dbReference type="SUPFAM" id="SSF47413">
    <property type="entry name" value="lambda repressor-like DNA-binding domains"/>
    <property type="match status" value="1"/>
</dbReference>
<name>A0A117IX98_9ACTN</name>
<sequence>MTEPAPDATPTFADRLNRLFEVVAPPGRGPYSTDEVARAITASGVSISSSYIWLLRNGQRNNPTLRHISALAKFFGVPPAYFFDDQVTEAVDAELELLVSLRDAGVQRIALRAAGLSSESLHSISDIIERIRDLEGLSKEDGNAPKNPRPLPTEELE</sequence>
<evidence type="ECO:0000313" key="3">
    <source>
        <dbReference type="EMBL" id="KUH39620.1"/>
    </source>
</evidence>
<dbReference type="PROSITE" id="PS50943">
    <property type="entry name" value="HTH_CROC1"/>
    <property type="match status" value="1"/>
</dbReference>
<evidence type="ECO:0000256" key="1">
    <source>
        <dbReference type="SAM" id="MobiDB-lite"/>
    </source>
</evidence>
<dbReference type="InterPro" id="IPR010982">
    <property type="entry name" value="Lambda_DNA-bd_dom_sf"/>
</dbReference>
<dbReference type="CDD" id="cd00093">
    <property type="entry name" value="HTH_XRE"/>
    <property type="match status" value="1"/>
</dbReference>
<dbReference type="GO" id="GO:0003677">
    <property type="term" value="F:DNA binding"/>
    <property type="evidence" value="ECO:0007669"/>
    <property type="project" value="InterPro"/>
</dbReference>
<comment type="caution">
    <text evidence="3">The sequence shown here is derived from an EMBL/GenBank/DDBJ whole genome shotgun (WGS) entry which is preliminary data.</text>
</comment>
<organism evidence="3 4">
    <name type="scientific">Streptomyces kanasensis</name>
    <dbReference type="NCBI Taxonomy" id="936756"/>
    <lineage>
        <taxon>Bacteria</taxon>
        <taxon>Bacillati</taxon>
        <taxon>Actinomycetota</taxon>
        <taxon>Actinomycetes</taxon>
        <taxon>Kitasatosporales</taxon>
        <taxon>Streptomycetaceae</taxon>
        <taxon>Streptomyces</taxon>
    </lineage>
</organism>
<protein>
    <submittedName>
        <fullName evidence="3">XRE family transcriptional regulator</fullName>
    </submittedName>
</protein>
<reference evidence="3 4" key="1">
    <citation type="submission" date="2015-11" db="EMBL/GenBank/DDBJ databases">
        <title>Genome-wide analysis reveals the secondary metabolome in Streptomyces kanasensis ZX01.</title>
        <authorList>
            <person name="Zhang G."/>
            <person name="Han L."/>
            <person name="Feng J."/>
            <person name="Zhang X."/>
        </authorList>
    </citation>
    <scope>NUCLEOTIDE SEQUENCE [LARGE SCALE GENOMIC DNA]</scope>
    <source>
        <strain evidence="3 4">ZX01</strain>
    </source>
</reference>
<keyword evidence="4" id="KW-1185">Reference proteome</keyword>
<evidence type="ECO:0000313" key="4">
    <source>
        <dbReference type="Proteomes" id="UP000054011"/>
    </source>
</evidence>
<evidence type="ECO:0000259" key="2">
    <source>
        <dbReference type="PROSITE" id="PS50943"/>
    </source>
</evidence>
<gene>
    <name evidence="3" type="ORF">ATE80_06320</name>
</gene>
<dbReference type="AlphaFoldDB" id="A0A117IX98"/>
<proteinExistence type="predicted"/>
<dbReference type="STRING" id="936756.ATE80_06320"/>
<dbReference type="RefSeq" id="WP_058941209.1">
    <property type="nucleotide sequence ID" value="NZ_LNSV01000010.1"/>
</dbReference>
<accession>A0A117IX98</accession>
<dbReference type="InterPro" id="IPR001387">
    <property type="entry name" value="Cro/C1-type_HTH"/>
</dbReference>